<feature type="domain" description="MacB-like periplasmic core" evidence="8">
    <location>
        <begin position="20"/>
        <end position="271"/>
    </location>
</feature>
<dbReference type="Pfam" id="PF02687">
    <property type="entry name" value="FtsX"/>
    <property type="match status" value="1"/>
</dbReference>
<dbReference type="OrthoDB" id="5992292at2"/>
<protein>
    <submittedName>
        <fullName evidence="9">FtsX-like permease family protein</fullName>
    </submittedName>
</protein>
<dbReference type="EMBL" id="SHMC01000001">
    <property type="protein sequence ID" value="TAA28804.1"/>
    <property type="molecule type" value="Genomic_DNA"/>
</dbReference>
<keyword evidence="4 6" id="KW-1133">Transmembrane helix</keyword>
<dbReference type="Proteomes" id="UP000292627">
    <property type="component" value="Unassembled WGS sequence"/>
</dbReference>
<evidence type="ECO:0000259" key="8">
    <source>
        <dbReference type="Pfam" id="PF12704"/>
    </source>
</evidence>
<feature type="domain" description="ABC3 transporter permease C-terminal" evidence="7">
    <location>
        <begin position="313"/>
        <end position="428"/>
    </location>
</feature>
<dbReference type="PANTHER" id="PTHR30572:SF18">
    <property type="entry name" value="ABC-TYPE MACROLIDE FAMILY EXPORT SYSTEM PERMEASE COMPONENT 2"/>
    <property type="match status" value="1"/>
</dbReference>
<dbReference type="PANTHER" id="PTHR30572">
    <property type="entry name" value="MEMBRANE COMPONENT OF TRANSPORTER-RELATED"/>
    <property type="match status" value="1"/>
</dbReference>
<name>A0A4Q8LHQ6_9GAMM</name>
<sequence length="435" mass="47715">MFAYYFTLALRSFRRTKVLTALMVLAIALGIGASMTMLTVLHNLSGDPLPSRSDVLYHPQVDPRPARLAGADPEPPDDLAWQDALNLYALPGASRRVLTSANWLPTRLDAAGSPLTMRDTRAATADLFAMFDIPFVYGSGWSQADDEKRAQVVVITRSLNDALFGGADSVGRTLVIATRNFRVVGVIEDWNPQPRFYDLNSSTFGKAAQLYMPFFTWLELPQDYGYGPMACWGQGSTGLHDPKAPNCTWAQFWVQLDDAAQASTYRRALENYSAQQRQLGRFERAPNVRLRGLVDWLDYKRVVPATVRMQTWIAFGVLLVCLVNAVGLLVSKFMRKAGEVGVRRALGASRRAVFAQCMTESALIGALGGAAGLPLAWLGLWLVRQQPMSYAASVHLDPQMLLVALLVAVGAAVLAGVWPAWRASRIAPALQVKSL</sequence>
<comment type="caution">
    <text evidence="9">The sequence shown here is derived from an EMBL/GenBank/DDBJ whole genome shotgun (WGS) entry which is preliminary data.</text>
</comment>
<accession>A0A4Q8LHQ6</accession>
<evidence type="ECO:0000256" key="1">
    <source>
        <dbReference type="ARBA" id="ARBA00004651"/>
    </source>
</evidence>
<evidence type="ECO:0000256" key="5">
    <source>
        <dbReference type="ARBA" id="ARBA00023136"/>
    </source>
</evidence>
<dbReference type="InterPro" id="IPR025857">
    <property type="entry name" value="MacB_PCD"/>
</dbReference>
<proteinExistence type="predicted"/>
<evidence type="ECO:0000256" key="2">
    <source>
        <dbReference type="ARBA" id="ARBA00022475"/>
    </source>
</evidence>
<dbReference type="InterPro" id="IPR003838">
    <property type="entry name" value="ABC3_permease_C"/>
</dbReference>
<evidence type="ECO:0000256" key="4">
    <source>
        <dbReference type="ARBA" id="ARBA00022989"/>
    </source>
</evidence>
<reference evidence="9 10" key="1">
    <citation type="submission" date="2019-02" db="EMBL/GenBank/DDBJ databases">
        <title>WGS of Pseudoxanthomonas species novum from clinical isolates.</title>
        <authorList>
            <person name="Bernier A.-M."/>
            <person name="Bernard K."/>
            <person name="Vachon A."/>
        </authorList>
    </citation>
    <scope>NUCLEOTIDE SEQUENCE [LARGE SCALE GENOMIC DNA]</scope>
    <source>
        <strain evidence="9 10">NML171200</strain>
    </source>
</reference>
<feature type="transmembrane region" description="Helical" evidence="6">
    <location>
        <begin position="352"/>
        <end position="380"/>
    </location>
</feature>
<feature type="transmembrane region" description="Helical" evidence="6">
    <location>
        <begin position="400"/>
        <end position="421"/>
    </location>
</feature>
<evidence type="ECO:0000256" key="6">
    <source>
        <dbReference type="SAM" id="Phobius"/>
    </source>
</evidence>
<keyword evidence="2" id="KW-1003">Cell membrane</keyword>
<feature type="transmembrane region" description="Helical" evidence="6">
    <location>
        <begin position="312"/>
        <end position="331"/>
    </location>
</feature>
<dbReference type="InterPro" id="IPR050250">
    <property type="entry name" value="Macrolide_Exporter_MacB"/>
</dbReference>
<dbReference type="GO" id="GO:0005886">
    <property type="term" value="C:plasma membrane"/>
    <property type="evidence" value="ECO:0007669"/>
    <property type="project" value="UniProtKB-SubCell"/>
</dbReference>
<evidence type="ECO:0000313" key="9">
    <source>
        <dbReference type="EMBL" id="TAA28804.1"/>
    </source>
</evidence>
<evidence type="ECO:0000256" key="3">
    <source>
        <dbReference type="ARBA" id="ARBA00022692"/>
    </source>
</evidence>
<comment type="subcellular location">
    <subcellularLocation>
        <location evidence="1">Cell membrane</location>
        <topology evidence="1">Multi-pass membrane protein</topology>
    </subcellularLocation>
</comment>
<evidence type="ECO:0000313" key="10">
    <source>
        <dbReference type="Proteomes" id="UP000292627"/>
    </source>
</evidence>
<evidence type="ECO:0000259" key="7">
    <source>
        <dbReference type="Pfam" id="PF02687"/>
    </source>
</evidence>
<organism evidence="9 10">
    <name type="scientific">Pseudoxanthomonas winnipegensis</name>
    <dbReference type="NCBI Taxonomy" id="2480810"/>
    <lineage>
        <taxon>Bacteria</taxon>
        <taxon>Pseudomonadati</taxon>
        <taxon>Pseudomonadota</taxon>
        <taxon>Gammaproteobacteria</taxon>
        <taxon>Lysobacterales</taxon>
        <taxon>Lysobacteraceae</taxon>
        <taxon>Pseudoxanthomonas</taxon>
    </lineage>
</organism>
<dbReference type="AlphaFoldDB" id="A0A4Q8LHQ6"/>
<keyword evidence="3 6" id="KW-0812">Transmembrane</keyword>
<keyword evidence="5 6" id="KW-0472">Membrane</keyword>
<dbReference type="GO" id="GO:0022857">
    <property type="term" value="F:transmembrane transporter activity"/>
    <property type="evidence" value="ECO:0007669"/>
    <property type="project" value="TreeGrafter"/>
</dbReference>
<dbReference type="Pfam" id="PF12704">
    <property type="entry name" value="MacB_PCD"/>
    <property type="match status" value="1"/>
</dbReference>
<gene>
    <name evidence="9" type="ORF">EA660_04295</name>
</gene>
<dbReference type="RefSeq" id="WP_130550285.1">
    <property type="nucleotide sequence ID" value="NZ_SHMC01000001.1"/>
</dbReference>